<proteinExistence type="predicted"/>
<feature type="region of interest" description="Disordered" evidence="1">
    <location>
        <begin position="743"/>
        <end position="778"/>
    </location>
</feature>
<feature type="compositionally biased region" description="Low complexity" evidence="1">
    <location>
        <begin position="470"/>
        <end position="481"/>
    </location>
</feature>
<feature type="region of interest" description="Disordered" evidence="1">
    <location>
        <begin position="300"/>
        <end position="343"/>
    </location>
</feature>
<feature type="region of interest" description="Disordered" evidence="1">
    <location>
        <begin position="212"/>
        <end position="282"/>
    </location>
</feature>
<reference evidence="3 4" key="1">
    <citation type="submission" date="2023-10" db="EMBL/GenBank/DDBJ databases">
        <authorList>
            <person name="Maclean D."/>
            <person name="Macfadyen A."/>
        </authorList>
    </citation>
    <scope>NUCLEOTIDE SEQUENCE [LARGE SCALE GENOMIC DNA]</scope>
</reference>
<feature type="compositionally biased region" description="Low complexity" evidence="1">
    <location>
        <begin position="259"/>
        <end position="269"/>
    </location>
</feature>
<feature type="compositionally biased region" description="Basic and acidic residues" evidence="1">
    <location>
        <begin position="881"/>
        <end position="892"/>
    </location>
</feature>
<dbReference type="EMBL" id="CAUYUE010000005">
    <property type="protein sequence ID" value="CAK0779263.1"/>
    <property type="molecule type" value="Genomic_DNA"/>
</dbReference>
<evidence type="ECO:0000313" key="3">
    <source>
        <dbReference type="EMBL" id="CAK0779263.1"/>
    </source>
</evidence>
<sequence length="1158" mass="118975">MKTLRLPVHVKSACNASSEIMRSEAIPLELFGQSEDTFNASSTAFTGHTACAADGLTKGTGASTHNGKAFNKGDLVWYTQRDGSYKAAKVVGVDITVQPPSFAVDLGESVRETEAHRLRSRQTGEAPPPSAPAQESRVRAEVPAAAQQAGTDEAEDGDFGDFAGAASAGWSGSNGHGWHVNGSSEQPGCNNGDDDLLGAHNRAAVLAQHMMGSSSAPGVHVESMSRPRQHTAALSNGAAQQTSRCSHKDKDDDDDDDFGAFADASSGSAMEQPEGLSNGHLHQEWPAHSVPASHLETVWPGQSAPLKHGGAPQHARAPSLDSSASMSSGTGPQQNGFANFGLFAGAPEQGDIKGSKDWPEYRVTPASTLSIAQQELSCESDDDFGEFEDVQPELTAEGISRPALVERNVPIPLSLFGEEEEEDLPNAAPMMDLAAPWGGFMLPTQLAADAAPKADAAQQAVEPRTAWPDQAASSPARAQSSEVGACSDAASQPALAMQAPHACPEPATSMPPDSWDAATAEALPPASIASRAPSSLHGSDGRSQALVSAAADDAPSVCTRVTNDPTGSKQASTAQDEAGSDPASAAQVALPKPKHTTASGSIDWDSLGFDFGPVEDGHCTADESASQQAAVDQGIGTAAVMHEGGSTPISDISKGADSAELAAWPSAHSDAMQTSSTPTDISLSCKAEPAHDSETAVAASDEDEWGFGDFEAAAASSLGAALATADADTVHKADQEDSWGAWDASEGAAASAEQPAQDSPTHQAGLSTQLGPAGSQGGALLEFDQWGRAYSALETQAASRCEAPAPPASASDVWASLAALEEEHMAAAGMEAAPGQLPPPDAHAAISEQAHVAFASFDAMLVEELPQQWAVSPSLVPIEAERPKQEAHDHTASRSTPLTLEQAQPSGQAAVSSAGEGHAAELAAERSWGEGWADSLLDVPGGQPDQAAWAKEPGSSWKARQRADVALEQALGCDRQAALLCLVQAVAEVLGSGQQLWAEACSLGSPFSALGSLPLQQYVAALGHVRFAASAVDAALCCGALSAPSMEAELCRALSQCEDAWQRCAPGNISLAKALEELSTGQDASAALAKRALEACSSVSGTHSADMAAASKCSLTGLPGSMCPDLPLVELSGCLFWAPVANLYLRHCSSPVAAVRCH</sequence>
<evidence type="ECO:0000259" key="2">
    <source>
        <dbReference type="Pfam" id="PF25999"/>
    </source>
</evidence>
<feature type="domain" description="Synergin gamma C-terminal" evidence="2">
    <location>
        <begin position="981"/>
        <end position="1146"/>
    </location>
</feature>
<evidence type="ECO:0000256" key="1">
    <source>
        <dbReference type="SAM" id="MobiDB-lite"/>
    </source>
</evidence>
<feature type="region of interest" description="Disordered" evidence="1">
    <location>
        <begin position="114"/>
        <end position="166"/>
    </location>
</feature>
<organism evidence="3 4">
    <name type="scientific">Coccomyxa viridis</name>
    <dbReference type="NCBI Taxonomy" id="1274662"/>
    <lineage>
        <taxon>Eukaryota</taxon>
        <taxon>Viridiplantae</taxon>
        <taxon>Chlorophyta</taxon>
        <taxon>core chlorophytes</taxon>
        <taxon>Trebouxiophyceae</taxon>
        <taxon>Trebouxiophyceae incertae sedis</taxon>
        <taxon>Coccomyxaceae</taxon>
        <taxon>Coccomyxa</taxon>
    </lineage>
</organism>
<feature type="compositionally biased region" description="Low complexity" evidence="1">
    <location>
        <begin position="319"/>
        <end position="328"/>
    </location>
</feature>
<feature type="compositionally biased region" description="Polar residues" evidence="1">
    <location>
        <begin position="232"/>
        <end position="244"/>
    </location>
</feature>
<name>A0AAV1I3B4_9CHLO</name>
<feature type="compositionally biased region" description="Polar residues" evidence="1">
    <location>
        <begin position="761"/>
        <end position="770"/>
    </location>
</feature>
<feature type="region of interest" description="Disordered" evidence="1">
    <location>
        <begin position="451"/>
        <end position="517"/>
    </location>
</feature>
<dbReference type="InterPro" id="IPR059024">
    <property type="entry name" value="SYNRG_C"/>
</dbReference>
<feature type="compositionally biased region" description="Low complexity" evidence="1">
    <location>
        <begin position="451"/>
        <end position="460"/>
    </location>
</feature>
<dbReference type="Pfam" id="PF25999">
    <property type="entry name" value="SYNRG_C"/>
    <property type="match status" value="1"/>
</dbReference>
<feature type="compositionally biased region" description="Polar residues" evidence="1">
    <location>
        <begin position="559"/>
        <end position="575"/>
    </location>
</feature>
<feature type="region of interest" description="Disordered" evidence="1">
    <location>
        <begin position="881"/>
        <end position="955"/>
    </location>
</feature>
<dbReference type="Proteomes" id="UP001314263">
    <property type="component" value="Unassembled WGS sequence"/>
</dbReference>
<dbReference type="AlphaFoldDB" id="A0AAV1I3B4"/>
<evidence type="ECO:0000313" key="4">
    <source>
        <dbReference type="Proteomes" id="UP001314263"/>
    </source>
</evidence>
<feature type="region of interest" description="Disordered" evidence="1">
    <location>
        <begin position="667"/>
        <end position="701"/>
    </location>
</feature>
<comment type="caution">
    <text evidence="3">The sequence shown here is derived from an EMBL/GenBank/DDBJ whole genome shotgun (WGS) entry which is preliminary data.</text>
</comment>
<feature type="compositionally biased region" description="Low complexity" evidence="1">
    <location>
        <begin position="743"/>
        <end position="760"/>
    </location>
</feature>
<accession>A0AAV1I3B4</accession>
<gene>
    <name evidence="3" type="ORF">CVIRNUC_004729</name>
</gene>
<keyword evidence="4" id="KW-1185">Reference proteome</keyword>
<feature type="compositionally biased region" description="Polar residues" evidence="1">
    <location>
        <begin position="671"/>
        <end position="682"/>
    </location>
</feature>
<feature type="region of interest" description="Disordered" evidence="1">
    <location>
        <begin position="529"/>
        <end position="601"/>
    </location>
</feature>
<feature type="compositionally biased region" description="Polar residues" evidence="1">
    <location>
        <begin position="893"/>
        <end position="911"/>
    </location>
</feature>
<protein>
    <recommendedName>
        <fullName evidence="2">Synergin gamma C-terminal domain-containing protein</fullName>
    </recommendedName>
</protein>